<dbReference type="GO" id="GO:0009381">
    <property type="term" value="F:excinuclease ABC activity"/>
    <property type="evidence" value="ECO:0007669"/>
    <property type="project" value="UniProtKB-UniRule"/>
</dbReference>
<evidence type="ECO:0000256" key="6">
    <source>
        <dbReference type="HAMAP-Rule" id="MF_00203"/>
    </source>
</evidence>
<name>A0A538S971_UNCEI</name>
<feature type="domain" description="UVR" evidence="7">
    <location>
        <begin position="251"/>
        <end position="286"/>
    </location>
</feature>
<feature type="domain" description="GIY-YIG" evidence="8">
    <location>
        <begin position="60"/>
        <end position="138"/>
    </location>
</feature>
<comment type="caution">
    <text evidence="10">The sequence shown here is derived from an EMBL/GenBank/DDBJ whole genome shotgun (WGS) entry which is preliminary data.</text>
</comment>
<evidence type="ECO:0000313" key="11">
    <source>
        <dbReference type="Proteomes" id="UP000320184"/>
    </source>
</evidence>
<comment type="similarity">
    <text evidence="6">Belongs to the UvrC family.</text>
</comment>
<dbReference type="PROSITE" id="PS50165">
    <property type="entry name" value="UVRC"/>
    <property type="match status" value="1"/>
</dbReference>
<dbReference type="InterPro" id="IPR038476">
    <property type="entry name" value="UvrC_RNase_H_dom_sf"/>
</dbReference>
<evidence type="ECO:0000259" key="9">
    <source>
        <dbReference type="PROSITE" id="PS50165"/>
    </source>
</evidence>
<dbReference type="GO" id="GO:0005737">
    <property type="term" value="C:cytoplasm"/>
    <property type="evidence" value="ECO:0007669"/>
    <property type="project" value="UniProtKB-SubCell"/>
</dbReference>
<dbReference type="Gene3D" id="3.30.420.340">
    <property type="entry name" value="UvrC, RNAse H endonuclease domain"/>
    <property type="match status" value="1"/>
</dbReference>
<dbReference type="Gene3D" id="3.40.1440.10">
    <property type="entry name" value="GIY-YIG endonuclease"/>
    <property type="match status" value="1"/>
</dbReference>
<dbReference type="Pfam" id="PF02151">
    <property type="entry name" value="UVR"/>
    <property type="match status" value="1"/>
</dbReference>
<keyword evidence="5 6" id="KW-0234">DNA repair</keyword>
<reference evidence="10 11" key="1">
    <citation type="journal article" date="2019" name="Nat. Microbiol.">
        <title>Mediterranean grassland soil C-N compound turnover is dependent on rainfall and depth, and is mediated by genomically divergent microorganisms.</title>
        <authorList>
            <person name="Diamond S."/>
            <person name="Andeer P.F."/>
            <person name="Li Z."/>
            <person name="Crits-Christoph A."/>
            <person name="Burstein D."/>
            <person name="Anantharaman K."/>
            <person name="Lane K.R."/>
            <person name="Thomas B.C."/>
            <person name="Pan C."/>
            <person name="Northen T.R."/>
            <person name="Banfield J.F."/>
        </authorList>
    </citation>
    <scope>NUCLEOTIDE SEQUENCE [LARGE SCALE GENOMIC DNA]</scope>
    <source>
        <strain evidence="10">WS_3</strain>
    </source>
</reference>
<dbReference type="AlphaFoldDB" id="A0A538S971"/>
<dbReference type="InterPro" id="IPR035901">
    <property type="entry name" value="GIY-YIG_endonuc_sf"/>
</dbReference>
<keyword evidence="1 6" id="KW-0963">Cytoplasm</keyword>
<dbReference type="SUPFAM" id="SSF82771">
    <property type="entry name" value="GIY-YIG endonuclease"/>
    <property type="match status" value="1"/>
</dbReference>
<comment type="function">
    <text evidence="6">The UvrABC repair system catalyzes the recognition and processing of DNA lesions. UvrC both incises the 5' and 3' sides of the lesion. The N-terminal half is responsible for the 3' incision and the C-terminal half is responsible for the 5' incision.</text>
</comment>
<dbReference type="GO" id="GO:0009432">
    <property type="term" value="P:SOS response"/>
    <property type="evidence" value="ECO:0007669"/>
    <property type="project" value="UniProtKB-UniRule"/>
</dbReference>
<dbReference type="GO" id="GO:0009380">
    <property type="term" value="C:excinuclease repair complex"/>
    <property type="evidence" value="ECO:0007669"/>
    <property type="project" value="InterPro"/>
</dbReference>
<dbReference type="Pfam" id="PF14520">
    <property type="entry name" value="HHH_5"/>
    <property type="match status" value="1"/>
</dbReference>
<dbReference type="Pfam" id="PF01541">
    <property type="entry name" value="GIY-YIG"/>
    <property type="match status" value="1"/>
</dbReference>
<dbReference type="InterPro" id="IPR000305">
    <property type="entry name" value="GIY-YIG_endonuc"/>
</dbReference>
<dbReference type="FunFam" id="3.40.1440.10:FF:000001">
    <property type="entry name" value="UvrABC system protein C"/>
    <property type="match status" value="1"/>
</dbReference>
<feature type="domain" description="UvrC family homology region profile" evidence="9">
    <location>
        <begin position="302"/>
        <end position="529"/>
    </location>
</feature>
<dbReference type="InterPro" id="IPR050066">
    <property type="entry name" value="UvrABC_protein_C"/>
</dbReference>
<dbReference type="Gene3D" id="1.10.150.20">
    <property type="entry name" value="5' to 3' exonuclease, C-terminal subdomain"/>
    <property type="match status" value="1"/>
</dbReference>
<dbReference type="GO" id="GO:0006289">
    <property type="term" value="P:nucleotide-excision repair"/>
    <property type="evidence" value="ECO:0007669"/>
    <property type="project" value="UniProtKB-UniRule"/>
</dbReference>
<protein>
    <recommendedName>
        <fullName evidence="6">UvrABC system protein C</fullName>
        <shortName evidence="6">Protein UvrC</shortName>
    </recommendedName>
    <alternativeName>
        <fullName evidence="6">Excinuclease ABC subunit C</fullName>
    </alternativeName>
</protein>
<dbReference type="PANTHER" id="PTHR30562:SF1">
    <property type="entry name" value="UVRABC SYSTEM PROTEIN C"/>
    <property type="match status" value="1"/>
</dbReference>
<dbReference type="InterPro" id="IPR036876">
    <property type="entry name" value="UVR_dom_sf"/>
</dbReference>
<proteinExistence type="inferred from homology"/>
<dbReference type="Pfam" id="PF08459">
    <property type="entry name" value="UvrC_RNaseH_dom"/>
    <property type="match status" value="1"/>
</dbReference>
<dbReference type="PANTHER" id="PTHR30562">
    <property type="entry name" value="UVRC/OXIDOREDUCTASE"/>
    <property type="match status" value="1"/>
</dbReference>
<dbReference type="GO" id="GO:0003677">
    <property type="term" value="F:DNA binding"/>
    <property type="evidence" value="ECO:0007669"/>
    <property type="project" value="UniProtKB-UniRule"/>
</dbReference>
<dbReference type="PROSITE" id="PS50151">
    <property type="entry name" value="UVR"/>
    <property type="match status" value="1"/>
</dbReference>
<sequence length="662" mass="74373">MRLWILRDHTDRLRACQAPRPAAVAARSVRGVPLLVRVLSPGGRDPQVSTLSEKVLNLPAVPGVYLFKGAVGEVLYVGKAKSLASRVRSYLGDEGFDPRRRELMDRAVDLDTILTDSEVEALLLESSLIRQYQPPFNVLLKDDKSFPYVRVSVQEPFARLSVTRQVRADGARYLGPFTDVKLLRRTLREIRRIFPVRTCRNFEDYQRADRPCLYYHIKRCVGPCYSRARVDPGRYRALVDGLLMFLTGRDQELLKRLEREMAEAAAARQFERAAERRDQIRLLEKLRVPQKVMVRGGRDTDILGVARHARRAAVAALLLRGGRVVGKETRLLEHADGLDERAVLQSVLTQHYLNQRELPRRLVVGLELDERELMLEALARRGGHPVEIVTPRRGRERELLRIAERNAALALEDLAARAAGRRARFSAEVLELQRVLGLSIPPYRMVCFDVSNLGPEGAVAAVVASENGRARKALYRRMRMRRPGPDDFAMVGEAVERYWTRVESDELPRPDLVVVDGGAGQVSAARQALERVSTMPVPLIGLAKREEEIWREHGAPLRLPRRDRSLRVLQRLRDEAHRFGLAYHRRLRDRARIASELDDIRGVGPARRAALLKAFGSVAALRGASPDEIAARAHVPVPLAARVAEHLAASSPARAAGSRSGS</sequence>
<evidence type="ECO:0000313" key="10">
    <source>
        <dbReference type="EMBL" id="TMQ47925.1"/>
    </source>
</evidence>
<dbReference type="SUPFAM" id="SSF46600">
    <property type="entry name" value="C-terminal UvrC-binding domain of UvrB"/>
    <property type="match status" value="1"/>
</dbReference>
<evidence type="ECO:0000259" key="7">
    <source>
        <dbReference type="PROSITE" id="PS50151"/>
    </source>
</evidence>
<dbReference type="Pfam" id="PF22920">
    <property type="entry name" value="UvrC_RNaseH"/>
    <property type="match status" value="1"/>
</dbReference>
<dbReference type="PROSITE" id="PS50164">
    <property type="entry name" value="GIY_YIG"/>
    <property type="match status" value="1"/>
</dbReference>
<evidence type="ECO:0000256" key="2">
    <source>
        <dbReference type="ARBA" id="ARBA00022763"/>
    </source>
</evidence>
<comment type="subunit">
    <text evidence="6">Interacts with UvrB in an incision complex.</text>
</comment>
<keyword evidence="6" id="KW-0742">SOS response</keyword>
<keyword evidence="2 6" id="KW-0227">DNA damage</keyword>
<dbReference type="Gene3D" id="4.10.860.10">
    <property type="entry name" value="UVR domain"/>
    <property type="match status" value="1"/>
</dbReference>
<dbReference type="NCBIfam" id="TIGR00194">
    <property type="entry name" value="uvrC"/>
    <property type="match status" value="1"/>
</dbReference>
<dbReference type="InterPro" id="IPR004791">
    <property type="entry name" value="UvrC"/>
</dbReference>
<accession>A0A538S971</accession>
<evidence type="ECO:0000259" key="8">
    <source>
        <dbReference type="PROSITE" id="PS50164"/>
    </source>
</evidence>
<dbReference type="InterPro" id="IPR047296">
    <property type="entry name" value="GIY-YIG_UvrC_Cho"/>
</dbReference>
<keyword evidence="4 6" id="KW-0267">Excision nuclease</keyword>
<dbReference type="InterPro" id="IPR001943">
    <property type="entry name" value="UVR_dom"/>
</dbReference>
<evidence type="ECO:0000256" key="1">
    <source>
        <dbReference type="ARBA" id="ARBA00022490"/>
    </source>
</evidence>
<dbReference type="EMBL" id="VBOT01000161">
    <property type="protein sequence ID" value="TMQ47925.1"/>
    <property type="molecule type" value="Genomic_DNA"/>
</dbReference>
<evidence type="ECO:0000256" key="4">
    <source>
        <dbReference type="ARBA" id="ARBA00022881"/>
    </source>
</evidence>
<dbReference type="SMART" id="SM00465">
    <property type="entry name" value="GIYc"/>
    <property type="match status" value="1"/>
</dbReference>
<gene>
    <name evidence="6 10" type="primary">uvrC</name>
    <name evidence="10" type="ORF">E6K73_12900</name>
</gene>
<dbReference type="NCBIfam" id="NF001824">
    <property type="entry name" value="PRK00558.1-5"/>
    <property type="match status" value="1"/>
</dbReference>
<comment type="subcellular location">
    <subcellularLocation>
        <location evidence="6">Cytoplasm</location>
    </subcellularLocation>
</comment>
<keyword evidence="3 6" id="KW-0228">DNA excision</keyword>
<evidence type="ECO:0000256" key="3">
    <source>
        <dbReference type="ARBA" id="ARBA00022769"/>
    </source>
</evidence>
<dbReference type="CDD" id="cd10434">
    <property type="entry name" value="GIY-YIG_UvrC_Cho"/>
    <property type="match status" value="1"/>
</dbReference>
<dbReference type="Proteomes" id="UP000320184">
    <property type="component" value="Unassembled WGS sequence"/>
</dbReference>
<organism evidence="10 11">
    <name type="scientific">Eiseniibacteriota bacterium</name>
    <dbReference type="NCBI Taxonomy" id="2212470"/>
    <lineage>
        <taxon>Bacteria</taxon>
        <taxon>Candidatus Eiseniibacteriota</taxon>
    </lineage>
</organism>
<dbReference type="SUPFAM" id="SSF47781">
    <property type="entry name" value="RuvA domain 2-like"/>
    <property type="match status" value="1"/>
</dbReference>
<dbReference type="HAMAP" id="MF_00203">
    <property type="entry name" value="UvrC"/>
    <property type="match status" value="1"/>
</dbReference>
<evidence type="ECO:0000256" key="5">
    <source>
        <dbReference type="ARBA" id="ARBA00023204"/>
    </source>
</evidence>
<dbReference type="InterPro" id="IPR010994">
    <property type="entry name" value="RuvA_2-like"/>
</dbReference>
<dbReference type="InterPro" id="IPR001162">
    <property type="entry name" value="UvrC_RNase_H_dom"/>
</dbReference>